<dbReference type="EMBL" id="JBHTBQ010000002">
    <property type="protein sequence ID" value="MFC7418493.1"/>
    <property type="molecule type" value="Genomic_DNA"/>
</dbReference>
<feature type="transmembrane region" description="Helical" evidence="1">
    <location>
        <begin position="6"/>
        <end position="24"/>
    </location>
</feature>
<keyword evidence="1" id="KW-1133">Transmembrane helix</keyword>
<keyword evidence="1" id="KW-0472">Membrane</keyword>
<sequence length="133" mass="15049">MCAIFSNPVLYILIVNIIGLTWAVRSWKKTIREKWMNSLRDAGAELIGAAELIYGIAADDKSLSTAQASFIAKEQKLLLLFAHDNEEKKIFKTNSENLRKAAEGRVTKTYRDELDSFSNGVSNRVLKEWQAIK</sequence>
<name>A0ABW2QSQ9_9NEIS</name>
<gene>
    <name evidence="2" type="ORF">ACFQNF_01190</name>
</gene>
<evidence type="ECO:0008006" key="4">
    <source>
        <dbReference type="Google" id="ProtNLM"/>
    </source>
</evidence>
<comment type="caution">
    <text evidence="2">The sequence shown here is derived from an EMBL/GenBank/DDBJ whole genome shotgun (WGS) entry which is preliminary data.</text>
</comment>
<organism evidence="2 3">
    <name type="scientific">Iodobacter arcticus</name>
    <dbReference type="NCBI Taxonomy" id="590593"/>
    <lineage>
        <taxon>Bacteria</taxon>
        <taxon>Pseudomonadati</taxon>
        <taxon>Pseudomonadota</taxon>
        <taxon>Betaproteobacteria</taxon>
        <taxon>Neisseriales</taxon>
        <taxon>Chitinibacteraceae</taxon>
        <taxon>Iodobacter</taxon>
    </lineage>
</organism>
<evidence type="ECO:0000256" key="1">
    <source>
        <dbReference type="SAM" id="Phobius"/>
    </source>
</evidence>
<evidence type="ECO:0000313" key="3">
    <source>
        <dbReference type="Proteomes" id="UP001596473"/>
    </source>
</evidence>
<proteinExistence type="predicted"/>
<dbReference type="Proteomes" id="UP001596473">
    <property type="component" value="Unassembled WGS sequence"/>
</dbReference>
<evidence type="ECO:0000313" key="2">
    <source>
        <dbReference type="EMBL" id="MFC7418493.1"/>
    </source>
</evidence>
<accession>A0ABW2QSQ9</accession>
<reference evidence="3" key="1">
    <citation type="journal article" date="2019" name="Int. J. Syst. Evol. Microbiol.">
        <title>The Global Catalogue of Microorganisms (GCM) 10K type strain sequencing project: providing services to taxonomists for standard genome sequencing and annotation.</title>
        <authorList>
            <consortium name="The Broad Institute Genomics Platform"/>
            <consortium name="The Broad Institute Genome Sequencing Center for Infectious Disease"/>
            <person name="Wu L."/>
            <person name="Ma J."/>
        </authorList>
    </citation>
    <scope>NUCLEOTIDE SEQUENCE [LARGE SCALE GENOMIC DNA]</scope>
    <source>
        <strain evidence="3">CCUG 62945</strain>
    </source>
</reference>
<keyword evidence="1" id="KW-0812">Transmembrane</keyword>
<keyword evidence="3" id="KW-1185">Reference proteome</keyword>
<protein>
    <recommendedName>
        <fullName evidence="4">DUF2489 domain-containing protein</fullName>
    </recommendedName>
</protein>
<dbReference type="RefSeq" id="WP_380185523.1">
    <property type="nucleotide sequence ID" value="NZ_JBHTBQ010000002.1"/>
</dbReference>